<name>A0A916RQ82_9BACI</name>
<dbReference type="SMART" id="SM01321">
    <property type="entry name" value="Y1_Tnp"/>
    <property type="match status" value="1"/>
</dbReference>
<dbReference type="Gene3D" id="3.30.70.1290">
    <property type="entry name" value="Transposase IS200-like"/>
    <property type="match status" value="1"/>
</dbReference>
<gene>
    <name evidence="2" type="ORF">GCM10008025_06050</name>
</gene>
<dbReference type="GO" id="GO:0004803">
    <property type="term" value="F:transposase activity"/>
    <property type="evidence" value="ECO:0007669"/>
    <property type="project" value="InterPro"/>
</dbReference>
<reference evidence="2" key="1">
    <citation type="journal article" date="2014" name="Int. J. Syst. Evol. Microbiol.">
        <title>Complete genome sequence of Corynebacterium casei LMG S-19264T (=DSM 44701T), isolated from a smear-ripened cheese.</title>
        <authorList>
            <consortium name="US DOE Joint Genome Institute (JGI-PGF)"/>
            <person name="Walter F."/>
            <person name="Albersmeier A."/>
            <person name="Kalinowski J."/>
            <person name="Ruckert C."/>
        </authorList>
    </citation>
    <scope>NUCLEOTIDE SEQUENCE</scope>
    <source>
        <strain evidence="2">CGMCC 1.12408</strain>
    </source>
</reference>
<dbReference type="PANTHER" id="PTHR34322:SF2">
    <property type="entry name" value="TRANSPOSASE IS200-LIKE DOMAIN-CONTAINING PROTEIN"/>
    <property type="match status" value="1"/>
</dbReference>
<keyword evidence="3" id="KW-1185">Reference proteome</keyword>
<dbReference type="GO" id="GO:0006313">
    <property type="term" value="P:DNA transposition"/>
    <property type="evidence" value="ECO:0007669"/>
    <property type="project" value="InterPro"/>
</dbReference>
<feature type="domain" description="Transposase IS200-like" evidence="1">
    <location>
        <begin position="9"/>
        <end position="123"/>
    </location>
</feature>
<dbReference type="RefSeq" id="WP_229740620.1">
    <property type="nucleotide sequence ID" value="NZ_BMEY01000002.1"/>
</dbReference>
<proteinExistence type="predicted"/>
<organism evidence="2 3">
    <name type="scientific">Ornithinibacillus halotolerans</name>
    <dbReference type="NCBI Taxonomy" id="1274357"/>
    <lineage>
        <taxon>Bacteria</taxon>
        <taxon>Bacillati</taxon>
        <taxon>Bacillota</taxon>
        <taxon>Bacilli</taxon>
        <taxon>Bacillales</taxon>
        <taxon>Bacillaceae</taxon>
        <taxon>Ornithinibacillus</taxon>
    </lineage>
</organism>
<comment type="caution">
    <text evidence="2">The sequence shown here is derived from an EMBL/GenBank/DDBJ whole genome shotgun (WGS) entry which is preliminary data.</text>
</comment>
<dbReference type="EMBL" id="BMEY01000002">
    <property type="protein sequence ID" value="GGA65042.1"/>
    <property type="molecule type" value="Genomic_DNA"/>
</dbReference>
<dbReference type="AlphaFoldDB" id="A0A916RQ82"/>
<accession>A0A916RQ82</accession>
<sequence>MARKHRNWIPGATYHITARGNRKDTLFYENKDYETYLELLTDIKEREQFHLHAYCLMPNHIHLLLEPIKTTPTKIIKFIHTNYAITFNRKYDLSGHVFQGRFHAKHVLDDEYFLKASQYIHLNPLEANIVKSPEAYKWSSYPAYLGQTQIPFLTVEKTLSYFKDQAELIKYTVEKQDPKKVLSKRGTVPTLTL</sequence>
<dbReference type="PANTHER" id="PTHR34322">
    <property type="entry name" value="TRANSPOSASE, Y1_TNP DOMAIN-CONTAINING"/>
    <property type="match status" value="1"/>
</dbReference>
<evidence type="ECO:0000259" key="1">
    <source>
        <dbReference type="SMART" id="SM01321"/>
    </source>
</evidence>
<protein>
    <recommendedName>
        <fullName evidence="1">Transposase IS200-like domain-containing protein</fullName>
    </recommendedName>
</protein>
<dbReference type="Pfam" id="PF01797">
    <property type="entry name" value="Y1_Tnp"/>
    <property type="match status" value="1"/>
</dbReference>
<dbReference type="Proteomes" id="UP000613512">
    <property type="component" value="Unassembled WGS sequence"/>
</dbReference>
<evidence type="ECO:0000313" key="2">
    <source>
        <dbReference type="EMBL" id="GGA65042.1"/>
    </source>
</evidence>
<dbReference type="SUPFAM" id="SSF143422">
    <property type="entry name" value="Transposase IS200-like"/>
    <property type="match status" value="1"/>
</dbReference>
<evidence type="ECO:0000313" key="3">
    <source>
        <dbReference type="Proteomes" id="UP000613512"/>
    </source>
</evidence>
<reference evidence="2" key="2">
    <citation type="submission" date="2020-09" db="EMBL/GenBank/DDBJ databases">
        <authorList>
            <person name="Sun Q."/>
            <person name="Zhou Y."/>
        </authorList>
    </citation>
    <scope>NUCLEOTIDE SEQUENCE</scope>
    <source>
        <strain evidence="2">CGMCC 1.12408</strain>
    </source>
</reference>
<dbReference type="InterPro" id="IPR036515">
    <property type="entry name" value="Transposase_17_sf"/>
</dbReference>
<dbReference type="GO" id="GO:0003677">
    <property type="term" value="F:DNA binding"/>
    <property type="evidence" value="ECO:0007669"/>
    <property type="project" value="InterPro"/>
</dbReference>
<dbReference type="InterPro" id="IPR002686">
    <property type="entry name" value="Transposase_17"/>
</dbReference>
<dbReference type="NCBIfam" id="NF047646">
    <property type="entry name" value="REP_Tyr_transpos"/>
    <property type="match status" value="1"/>
</dbReference>